<dbReference type="Pfam" id="PF02585">
    <property type="entry name" value="PIG-L"/>
    <property type="match status" value="1"/>
</dbReference>
<evidence type="ECO:0000256" key="1">
    <source>
        <dbReference type="SAM" id="MobiDB-lite"/>
    </source>
</evidence>
<dbReference type="SUPFAM" id="SSF102588">
    <property type="entry name" value="LmbE-like"/>
    <property type="match status" value="1"/>
</dbReference>
<evidence type="ECO:0000313" key="3">
    <source>
        <dbReference type="Proteomes" id="UP000034883"/>
    </source>
</evidence>
<dbReference type="STRING" id="927083.DB32_001833"/>
<dbReference type="GO" id="GO:0016811">
    <property type="term" value="F:hydrolase activity, acting on carbon-nitrogen (but not peptide) bonds, in linear amides"/>
    <property type="evidence" value="ECO:0007669"/>
    <property type="project" value="TreeGrafter"/>
</dbReference>
<feature type="region of interest" description="Disordered" evidence="1">
    <location>
        <begin position="1"/>
        <end position="21"/>
    </location>
</feature>
<dbReference type="Gene3D" id="3.40.50.10320">
    <property type="entry name" value="LmbE-like"/>
    <property type="match status" value="1"/>
</dbReference>
<dbReference type="Proteomes" id="UP000034883">
    <property type="component" value="Chromosome"/>
</dbReference>
<evidence type="ECO:0000313" key="2">
    <source>
        <dbReference type="EMBL" id="AKF04684.1"/>
    </source>
</evidence>
<dbReference type="InterPro" id="IPR003737">
    <property type="entry name" value="GlcNAc_PI_deacetylase-related"/>
</dbReference>
<accession>A0A0F6SE71</accession>
<keyword evidence="3" id="KW-1185">Reference proteome</keyword>
<proteinExistence type="predicted"/>
<reference evidence="2 3" key="1">
    <citation type="submission" date="2015-03" db="EMBL/GenBank/DDBJ databases">
        <title>Genome assembly of Sandaracinus amylolyticus DSM 53668.</title>
        <authorList>
            <person name="Sharma G."/>
            <person name="Subramanian S."/>
        </authorList>
    </citation>
    <scope>NUCLEOTIDE SEQUENCE [LARGE SCALE GENOMIC DNA]</scope>
    <source>
        <strain evidence="2 3">DSM 53668</strain>
    </source>
</reference>
<dbReference type="InterPro" id="IPR024078">
    <property type="entry name" value="LmbE-like_dom_sf"/>
</dbReference>
<dbReference type="AlphaFoldDB" id="A0A0F6SE71"/>
<dbReference type="PANTHER" id="PTHR12993">
    <property type="entry name" value="N-ACETYLGLUCOSAMINYL-PHOSPHATIDYLINOSITOL DE-N-ACETYLASE-RELATED"/>
    <property type="match status" value="1"/>
</dbReference>
<evidence type="ECO:0008006" key="4">
    <source>
        <dbReference type="Google" id="ProtNLM"/>
    </source>
</evidence>
<name>A0A0F6SE71_9BACT</name>
<organism evidence="2 3">
    <name type="scientific">Sandaracinus amylolyticus</name>
    <dbReference type="NCBI Taxonomy" id="927083"/>
    <lineage>
        <taxon>Bacteria</taxon>
        <taxon>Pseudomonadati</taxon>
        <taxon>Myxococcota</taxon>
        <taxon>Polyangia</taxon>
        <taxon>Polyangiales</taxon>
        <taxon>Sandaracinaceae</taxon>
        <taxon>Sandaracinus</taxon>
    </lineage>
</organism>
<dbReference type="EMBL" id="CP011125">
    <property type="protein sequence ID" value="AKF04684.1"/>
    <property type="molecule type" value="Genomic_DNA"/>
</dbReference>
<dbReference type="PANTHER" id="PTHR12993:SF29">
    <property type="entry name" value="BLR3841 PROTEIN"/>
    <property type="match status" value="1"/>
</dbReference>
<sequence>MAASIGCGESSRDSESESEQDEAPIWIVAPHPDDEALMAAHLIARDASRTFVHLMTNGDLGCERDGWQRQRETLAAMRVLGVAPERVRFLSYPDGFLDALGVVPLPPRERRLEDGTCGTGATTYAHDVHTALEGRPGVYVAENAIGDLATLLARDRPSDVYVSHPFDDHPDHATTYVLLRRAIERAMIDAPPRVHRALVHAGGCWPNGSEPHEPCGPAGESRGAPYPPLPGTLARYVPSERIPVPDGGALARRAIAEYRSQLHVDVEHDWLGDFARGESIFWVESLVRDPMHPERLVREPAEGASPQRVSFDARVAADATATVRLSSGHDDDASYTLEIVGDREVAVRSGERVLRRVHIPDDAARHAEHRWELRIDPRPDEGHVVELELRREGALLAVVIGPAPFRPITGTLARGEVEGVAIVSEPR</sequence>
<gene>
    <name evidence="2" type="ORF">DB32_001833</name>
</gene>
<protein>
    <recommendedName>
        <fullName evidence="4">PIG-L family deacetylase</fullName>
    </recommendedName>
</protein>
<dbReference type="KEGG" id="samy:DB32_001833"/>